<dbReference type="Proteomes" id="UP001400965">
    <property type="component" value="Unassembled WGS sequence"/>
</dbReference>
<organism evidence="1 2">
    <name type="scientific">Paraclostridium tenue</name>
    <dbReference type="NCBI Taxonomy" id="1737"/>
    <lineage>
        <taxon>Bacteria</taxon>
        <taxon>Bacillati</taxon>
        <taxon>Bacillota</taxon>
        <taxon>Clostridia</taxon>
        <taxon>Peptostreptococcales</taxon>
        <taxon>Peptostreptococcaceae</taxon>
        <taxon>Paraclostridium</taxon>
    </lineage>
</organism>
<accession>A0ABN1M352</accession>
<keyword evidence="2" id="KW-1185">Reference proteome</keyword>
<comment type="caution">
    <text evidence="1">The sequence shown here is derived from an EMBL/GenBank/DDBJ whole genome shotgun (WGS) entry which is preliminary data.</text>
</comment>
<protein>
    <recommendedName>
        <fullName evidence="3">Phage protein</fullName>
    </recommendedName>
</protein>
<evidence type="ECO:0008006" key="3">
    <source>
        <dbReference type="Google" id="ProtNLM"/>
    </source>
</evidence>
<reference evidence="1 2" key="1">
    <citation type="journal article" date="2019" name="Int. J. Syst. Evol. Microbiol.">
        <title>The Global Catalogue of Microorganisms (GCM) 10K type strain sequencing project: providing services to taxonomists for standard genome sequencing and annotation.</title>
        <authorList>
            <consortium name="The Broad Institute Genomics Platform"/>
            <consortium name="The Broad Institute Genome Sequencing Center for Infectious Disease"/>
            <person name="Wu L."/>
            <person name="Ma J."/>
        </authorList>
    </citation>
    <scope>NUCLEOTIDE SEQUENCE [LARGE SCALE GENOMIC DNA]</scope>
    <source>
        <strain evidence="1 2">JCM 6486</strain>
    </source>
</reference>
<gene>
    <name evidence="1" type="ORF">GCM10008917_13390</name>
</gene>
<evidence type="ECO:0000313" key="2">
    <source>
        <dbReference type="Proteomes" id="UP001400965"/>
    </source>
</evidence>
<dbReference type="EMBL" id="BAAACP010000007">
    <property type="protein sequence ID" value="GAA0863539.1"/>
    <property type="molecule type" value="Genomic_DNA"/>
</dbReference>
<dbReference type="RefSeq" id="WP_187526868.1">
    <property type="nucleotide sequence ID" value="NZ_BAAACP010000007.1"/>
</dbReference>
<name>A0ABN1M352_9FIRM</name>
<sequence>MFNDIVEIKLNDKKYSARLDMGAIANAQNNLQKTKKNMTIVEMFNNVGEENYSVINNLIIESIRRCHPQLNAENILEDMKLKEKDHITLQVYELMKVALPIDENDKKKVMEDQ</sequence>
<evidence type="ECO:0000313" key="1">
    <source>
        <dbReference type="EMBL" id="GAA0863539.1"/>
    </source>
</evidence>
<proteinExistence type="predicted"/>